<feature type="chain" id="PRO_5001985935" evidence="2">
    <location>
        <begin position="29"/>
        <end position="132"/>
    </location>
</feature>
<evidence type="ECO:0000256" key="2">
    <source>
        <dbReference type="SAM" id="SignalP"/>
    </source>
</evidence>
<proteinExistence type="predicted"/>
<name>A0A0A2DMX7_9CORY</name>
<dbReference type="RefSeq" id="WP_035115514.1">
    <property type="nucleotide sequence ID" value="NZ_CP047046.1"/>
</dbReference>
<evidence type="ECO:0000313" key="3">
    <source>
        <dbReference type="EMBL" id="KGM18251.1"/>
    </source>
</evidence>
<dbReference type="SMART" id="SM00783">
    <property type="entry name" value="A_amylase_inhib"/>
    <property type="match status" value="1"/>
</dbReference>
<dbReference type="Proteomes" id="UP000030145">
    <property type="component" value="Unassembled WGS sequence"/>
</dbReference>
<feature type="signal peptide" evidence="2">
    <location>
        <begin position="1"/>
        <end position="28"/>
    </location>
</feature>
<dbReference type="Gene3D" id="2.60.40.20">
    <property type="entry name" value="Alpha-amylase inhibitor"/>
    <property type="match status" value="1"/>
</dbReference>
<dbReference type="GeneID" id="300552347"/>
<dbReference type="InterPro" id="IPR000833">
    <property type="entry name" value="A-amylase_inhib"/>
</dbReference>
<organism evidence="3 4">
    <name type="scientific">Corynebacterium auriscanis</name>
    <dbReference type="NCBI Taxonomy" id="99807"/>
    <lineage>
        <taxon>Bacteria</taxon>
        <taxon>Bacillati</taxon>
        <taxon>Actinomycetota</taxon>
        <taxon>Actinomycetes</taxon>
        <taxon>Mycobacteriales</taxon>
        <taxon>Corynebacteriaceae</taxon>
        <taxon>Corynebacterium</taxon>
    </lineage>
</organism>
<keyword evidence="4" id="KW-1185">Reference proteome</keyword>
<gene>
    <name evidence="3" type="ORF">MA47_09275</name>
</gene>
<dbReference type="InterPro" id="IPR036379">
    <property type="entry name" value="A-amylase_inhib_sf"/>
</dbReference>
<dbReference type="Pfam" id="PF01356">
    <property type="entry name" value="A_amylase_inhib"/>
    <property type="match status" value="1"/>
</dbReference>
<accession>A0A0A2DMX7</accession>
<keyword evidence="2" id="KW-0732">Signal</keyword>
<comment type="caution">
    <text evidence="3">The sequence shown here is derived from an EMBL/GenBank/DDBJ whole genome shotgun (WGS) entry which is preliminary data.</text>
</comment>
<dbReference type="AlphaFoldDB" id="A0A0A2DMX7"/>
<keyword evidence="1" id="KW-0022">Alpha-amylase inhibitor</keyword>
<dbReference type="GO" id="GO:0015066">
    <property type="term" value="F:alpha-amylase inhibitor activity"/>
    <property type="evidence" value="ECO:0007669"/>
    <property type="project" value="UniProtKB-KW"/>
</dbReference>
<dbReference type="EMBL" id="JRVJ01000019">
    <property type="protein sequence ID" value="KGM18251.1"/>
    <property type="molecule type" value="Genomic_DNA"/>
</dbReference>
<protein>
    <submittedName>
        <fullName evidence="3">Uncharacterized protein</fullName>
    </submittedName>
</protein>
<evidence type="ECO:0000256" key="1">
    <source>
        <dbReference type="ARBA" id="ARBA00022579"/>
    </source>
</evidence>
<reference evidence="3 4" key="1">
    <citation type="submission" date="2014-10" db="EMBL/GenBank/DDBJ databases">
        <title>Whole Genome sequence of Corynebacterium auriscanis strain CIP 106629.</title>
        <authorList>
            <person name="Hassan S.S."/>
            <person name="Jamal S.B."/>
            <person name="Tiwari S."/>
            <person name="Oliveira L.D.C."/>
            <person name="Souza F."/>
            <person name="Mariano D.C."/>
            <person name="Almeida S."/>
            <person name="Dorella F."/>
            <person name="Pereira F."/>
            <person name="Carvalho A."/>
            <person name="Leal C.A."/>
            <person name="Soares S.D.C."/>
            <person name="Figueiredo H.C."/>
            <person name="Silva A."/>
            <person name="Azevedo V.A."/>
        </authorList>
    </citation>
    <scope>NUCLEOTIDE SEQUENCE [LARGE SCALE GENOMIC DNA]</scope>
    <source>
        <strain evidence="3 4">CIP 106629</strain>
    </source>
</reference>
<evidence type="ECO:0000313" key="4">
    <source>
        <dbReference type="Proteomes" id="UP000030145"/>
    </source>
</evidence>
<sequence>MPTKTVTRIAALAIGLAFPLTSLTIASAQTAPEVEKTETLQAGETATFSKGDRPLVIDMYQAEQPAPNCISWRESKGFTQVTNNCQADLAIKVYYDHDKASACETVSKGTQHNIGYAGWGPWRRNVQRVVTC</sequence>
<dbReference type="SUPFAM" id="SSF49498">
    <property type="entry name" value="alpha-Amylase inhibitor tendamistat"/>
    <property type="match status" value="1"/>
</dbReference>